<dbReference type="AlphaFoldDB" id="A0A515D581"/>
<sequence length="65" mass="6800">MYGRAGDCSLCDNCANVIEQVFTWFSVLAASVGGLFCMMQGSQKVPEITILATPQSSSPANPQAG</sequence>
<evidence type="ECO:0000313" key="1">
    <source>
        <dbReference type="EMBL" id="QDL35569.1"/>
    </source>
</evidence>
<protein>
    <submittedName>
        <fullName evidence="1">Uncharacterized protein</fullName>
    </submittedName>
</protein>
<gene>
    <name evidence="1" type="ORF">EGO53_25085</name>
</gene>
<reference evidence="1 2" key="1">
    <citation type="submission" date="2018-11" db="EMBL/GenBank/DDBJ databases">
        <title>The first complete genome of Serratia liquefaciens isolated from metalophyte plant revel distinctness adaptive mechanisms in an extreme habitat.</title>
        <authorList>
            <person name="Caneschi W.L."/>
            <person name="Sanchez A.B."/>
            <person name="Felestrino E.B."/>
            <person name="Assis R.A.B."/>
            <person name="Lemes C.G.C."/>
            <person name="Cordeiro I.F."/>
            <person name="Fonseca N.P."/>
            <person name="Villa M."/>
            <person name="Vieira I.T."/>
            <person name="Moraes L.A."/>
            <person name="Kamino L.H.Y."/>
            <person name="do Carmo F."/>
            <person name="Garcia C.M."/>
            <person name="Almeida N.F."/>
            <person name="Silva R.S."/>
            <person name="Ferro J.A."/>
            <person name="Ferro M.I.T."/>
            <person name="Varani A.M."/>
            <person name="Ferreira R.M."/>
            <person name="dos Santos V.L."/>
            <person name="Silva U.C."/>
            <person name="Setubal J.C."/>
            <person name="Moreira L.M."/>
        </authorList>
    </citation>
    <scope>NUCLEOTIDE SEQUENCE [LARGE SCALE GENOMIC DNA]</scope>
    <source>
        <strain evidence="1 2">FG3</strain>
    </source>
</reference>
<accession>A0A515D581</accession>
<evidence type="ECO:0000313" key="2">
    <source>
        <dbReference type="Proteomes" id="UP000317572"/>
    </source>
</evidence>
<proteinExistence type="predicted"/>
<name>A0A515D581_SERLI</name>
<organism evidence="1 2">
    <name type="scientific">Serratia liquefaciens</name>
    <dbReference type="NCBI Taxonomy" id="614"/>
    <lineage>
        <taxon>Bacteria</taxon>
        <taxon>Pseudomonadati</taxon>
        <taxon>Pseudomonadota</taxon>
        <taxon>Gammaproteobacteria</taxon>
        <taxon>Enterobacterales</taxon>
        <taxon>Yersiniaceae</taxon>
        <taxon>Serratia</taxon>
    </lineage>
</organism>
<dbReference type="Proteomes" id="UP000317572">
    <property type="component" value="Chromosome"/>
</dbReference>
<dbReference type="EMBL" id="CP033893">
    <property type="protein sequence ID" value="QDL35569.1"/>
    <property type="molecule type" value="Genomic_DNA"/>
</dbReference>